<name>A0A9P6DIY0_PLEER</name>
<reference evidence="1" key="1">
    <citation type="submission" date="2020-11" db="EMBL/GenBank/DDBJ databases">
        <authorList>
            <consortium name="DOE Joint Genome Institute"/>
            <person name="Ahrendt S."/>
            <person name="Riley R."/>
            <person name="Andreopoulos W."/>
            <person name="Labutti K."/>
            <person name="Pangilinan J."/>
            <person name="Ruiz-Duenas F.J."/>
            <person name="Barrasa J.M."/>
            <person name="Sanchez-Garcia M."/>
            <person name="Camarero S."/>
            <person name="Miyauchi S."/>
            <person name="Serrano A."/>
            <person name="Linde D."/>
            <person name="Babiker R."/>
            <person name="Drula E."/>
            <person name="Ayuso-Fernandez I."/>
            <person name="Pacheco R."/>
            <person name="Padilla G."/>
            <person name="Ferreira P."/>
            <person name="Barriuso J."/>
            <person name="Kellner H."/>
            <person name="Castanera R."/>
            <person name="Alfaro M."/>
            <person name="Ramirez L."/>
            <person name="Pisabarro A.G."/>
            <person name="Kuo A."/>
            <person name="Tritt A."/>
            <person name="Lipzen A."/>
            <person name="He G."/>
            <person name="Yan M."/>
            <person name="Ng V."/>
            <person name="Cullen D."/>
            <person name="Martin F."/>
            <person name="Rosso M.-N."/>
            <person name="Henrissat B."/>
            <person name="Hibbett D."/>
            <person name="Martinez A.T."/>
            <person name="Grigoriev I.V."/>
        </authorList>
    </citation>
    <scope>NUCLEOTIDE SEQUENCE</scope>
    <source>
        <strain evidence="1">ATCC 90797</strain>
    </source>
</reference>
<accession>A0A9P6DIY0</accession>
<sequence length="109" mass="12521">MPYERVSSRVVDNMSVYYTKLPTTRSTRVLSFKPLQDIVDPSHAASGHETVHCDWSVISVDKPEPYYALSYVWGNIRVYDLICNGPMMKITYNLWAALKAVWSRYPSGE</sequence>
<keyword evidence="2" id="KW-1185">Reference proteome</keyword>
<dbReference type="Proteomes" id="UP000807025">
    <property type="component" value="Unassembled WGS sequence"/>
</dbReference>
<dbReference type="EMBL" id="MU154531">
    <property type="protein sequence ID" value="KAF9499658.1"/>
    <property type="molecule type" value="Genomic_DNA"/>
</dbReference>
<evidence type="ECO:0000313" key="1">
    <source>
        <dbReference type="EMBL" id="KAF9499658.1"/>
    </source>
</evidence>
<dbReference type="AlphaFoldDB" id="A0A9P6DIY0"/>
<evidence type="ECO:0000313" key="2">
    <source>
        <dbReference type="Proteomes" id="UP000807025"/>
    </source>
</evidence>
<protein>
    <submittedName>
        <fullName evidence="1">Uncharacterized protein</fullName>
    </submittedName>
</protein>
<proteinExistence type="predicted"/>
<gene>
    <name evidence="1" type="ORF">BDN71DRAFT_1441822</name>
</gene>
<comment type="caution">
    <text evidence="1">The sequence shown here is derived from an EMBL/GenBank/DDBJ whole genome shotgun (WGS) entry which is preliminary data.</text>
</comment>
<dbReference type="OrthoDB" id="5303367at2759"/>
<organism evidence="1 2">
    <name type="scientific">Pleurotus eryngii</name>
    <name type="common">Boletus of the steppes</name>
    <dbReference type="NCBI Taxonomy" id="5323"/>
    <lineage>
        <taxon>Eukaryota</taxon>
        <taxon>Fungi</taxon>
        <taxon>Dikarya</taxon>
        <taxon>Basidiomycota</taxon>
        <taxon>Agaricomycotina</taxon>
        <taxon>Agaricomycetes</taxon>
        <taxon>Agaricomycetidae</taxon>
        <taxon>Agaricales</taxon>
        <taxon>Pleurotineae</taxon>
        <taxon>Pleurotaceae</taxon>
        <taxon>Pleurotus</taxon>
    </lineage>
</organism>